<evidence type="ECO:0000313" key="3">
    <source>
        <dbReference type="Proteomes" id="UP001165283"/>
    </source>
</evidence>
<name>A0ABT1A557_9PSEU</name>
<feature type="compositionally biased region" description="Basic and acidic residues" evidence="1">
    <location>
        <begin position="278"/>
        <end position="287"/>
    </location>
</feature>
<feature type="region of interest" description="Disordered" evidence="1">
    <location>
        <begin position="261"/>
        <end position="303"/>
    </location>
</feature>
<evidence type="ECO:0000313" key="2">
    <source>
        <dbReference type="EMBL" id="MCO1658115.1"/>
    </source>
</evidence>
<keyword evidence="3" id="KW-1185">Reference proteome</keyword>
<gene>
    <name evidence="2" type="ORF">KDL28_23930</name>
</gene>
<reference evidence="2" key="1">
    <citation type="submission" date="2021-04" db="EMBL/GenBank/DDBJ databases">
        <title>Pseudonocardia sp. nov., isolated from sandy soil of mangrove forest.</title>
        <authorList>
            <person name="Zan Z."/>
            <person name="Huang R."/>
            <person name="Liu W."/>
        </authorList>
    </citation>
    <scope>NUCLEOTIDE SEQUENCE</scope>
    <source>
        <strain evidence="2">S2-4</strain>
    </source>
</reference>
<proteinExistence type="predicted"/>
<evidence type="ECO:0008006" key="4">
    <source>
        <dbReference type="Google" id="ProtNLM"/>
    </source>
</evidence>
<sequence length="303" mass="31668">MFEAWSTRSLFTRFAAEAAAEGDARRAETLRAIAEAEREVDALDALGAQHELARELCSVEWLTVRAAREAGASWSQIAQATGTGAVRAREAFLDIVEAQHHYGFLSDTDAEGFRAAAGRWTDELRPDTPPQVLAEIEQASAAGDQDRLAALRVVWWDTDHHPHHTGRDTGGDTDREDDDGDGGAEVGGAAGPQPEPDSGGDAATADPGVDETGDGPDDAAARAVAEEVAGDPGSGMDPLDHAHASVTAAGWAEVAARAEVSVGGTERAVGIEADAEEGTEHDVDHDQAYAGDVVESAGAEWSR</sequence>
<feature type="compositionally biased region" description="Basic and acidic residues" evidence="1">
    <location>
        <begin position="160"/>
        <end position="173"/>
    </location>
</feature>
<organism evidence="2 3">
    <name type="scientific">Pseudonocardia humida</name>
    <dbReference type="NCBI Taxonomy" id="2800819"/>
    <lineage>
        <taxon>Bacteria</taxon>
        <taxon>Bacillati</taxon>
        <taxon>Actinomycetota</taxon>
        <taxon>Actinomycetes</taxon>
        <taxon>Pseudonocardiales</taxon>
        <taxon>Pseudonocardiaceae</taxon>
        <taxon>Pseudonocardia</taxon>
    </lineage>
</organism>
<feature type="compositionally biased region" description="Acidic residues" evidence="1">
    <location>
        <begin position="208"/>
        <end position="217"/>
    </location>
</feature>
<dbReference type="EMBL" id="JAGSOV010000050">
    <property type="protein sequence ID" value="MCO1658115.1"/>
    <property type="molecule type" value="Genomic_DNA"/>
</dbReference>
<dbReference type="Proteomes" id="UP001165283">
    <property type="component" value="Unassembled WGS sequence"/>
</dbReference>
<feature type="region of interest" description="Disordered" evidence="1">
    <location>
        <begin position="160"/>
        <end position="242"/>
    </location>
</feature>
<dbReference type="RefSeq" id="WP_252441761.1">
    <property type="nucleotide sequence ID" value="NZ_JAGSOV010000050.1"/>
</dbReference>
<comment type="caution">
    <text evidence="2">The sequence shown here is derived from an EMBL/GenBank/DDBJ whole genome shotgun (WGS) entry which is preliminary data.</text>
</comment>
<protein>
    <recommendedName>
        <fullName evidence="4">DUF222 domain-containing protein</fullName>
    </recommendedName>
</protein>
<accession>A0ABT1A557</accession>
<evidence type="ECO:0000256" key="1">
    <source>
        <dbReference type="SAM" id="MobiDB-lite"/>
    </source>
</evidence>